<organism evidence="1">
    <name type="scientific">Peduovirus P24A7b</name>
    <dbReference type="NCBI Taxonomy" id="2844219"/>
    <lineage>
        <taxon>Viruses</taxon>
        <taxon>Duplodnaviria</taxon>
        <taxon>Heunggongvirae</taxon>
        <taxon>Uroviricota</taxon>
        <taxon>Caudoviricetes</taxon>
        <taxon>Peduoviridae</taxon>
        <taxon>Peduovirus</taxon>
    </lineage>
</organism>
<dbReference type="GeneID" id="55806555"/>
<protein>
    <submittedName>
        <fullName evidence="1">Uncharacterized protein</fullName>
    </submittedName>
</protein>
<reference evidence="1" key="1">
    <citation type="submission" date="2020-02" db="EMBL/GenBank/DDBJ databases">
        <authorList>
            <person name="Petit M.-A."/>
            <person name="Lossouarn J."/>
        </authorList>
    </citation>
    <scope>NUCLEOTIDE SEQUENCE</scope>
</reference>
<evidence type="ECO:0000313" key="2">
    <source>
        <dbReference type="Proteomes" id="UP000423183"/>
    </source>
</evidence>
<name>A0A653FSE4_9CAUD</name>
<dbReference type="KEGG" id="vg:55806555"/>
<accession>A0A653FSE4</accession>
<dbReference type="RefSeq" id="YP_009877366.1">
    <property type="nucleotide sequence ID" value="NC_049390.1"/>
</dbReference>
<proteinExistence type="predicted"/>
<sequence>MNHPQGVLANVLYPSVELTARSRSYSPQIAAKEMVSNIGKIETQRLSKRTFEFIYYERKK</sequence>
<evidence type="ECO:0000313" key="1">
    <source>
        <dbReference type="EMBL" id="VUD39043.1"/>
    </source>
</evidence>
<dbReference type="EMBL" id="LR595887">
    <property type="protein sequence ID" value="VUD39043.1"/>
    <property type="molecule type" value="Genomic_DNA"/>
</dbReference>
<keyword evidence="2" id="KW-1185">Reference proteome</keyword>
<dbReference type="Proteomes" id="UP000423183">
    <property type="component" value="Chromosome"/>
</dbReference>